<dbReference type="EMBL" id="LAVV01012966">
    <property type="protein sequence ID" value="KNZ46134.1"/>
    <property type="molecule type" value="Genomic_DNA"/>
</dbReference>
<keyword evidence="2" id="KW-1185">Reference proteome</keyword>
<name>A0A0L6UC38_9BASI</name>
<evidence type="ECO:0000313" key="2">
    <source>
        <dbReference type="Proteomes" id="UP000037035"/>
    </source>
</evidence>
<sequence length="52" mass="6113">FHKVWIISRKAGNQKPLNRTWVLKIKKNQLNVPATEYKARLCVKGFQQFKGT</sequence>
<proteinExistence type="predicted"/>
<dbReference type="OrthoDB" id="4369552at2759"/>
<dbReference type="VEuPathDB" id="FungiDB:VP01_7524g1"/>
<dbReference type="Proteomes" id="UP000037035">
    <property type="component" value="Unassembled WGS sequence"/>
</dbReference>
<gene>
    <name evidence="1" type="ORF">VP01_7524g1</name>
</gene>
<feature type="non-terminal residue" evidence="1">
    <location>
        <position position="1"/>
    </location>
</feature>
<organism evidence="1 2">
    <name type="scientific">Puccinia sorghi</name>
    <dbReference type="NCBI Taxonomy" id="27349"/>
    <lineage>
        <taxon>Eukaryota</taxon>
        <taxon>Fungi</taxon>
        <taxon>Dikarya</taxon>
        <taxon>Basidiomycota</taxon>
        <taxon>Pucciniomycotina</taxon>
        <taxon>Pucciniomycetes</taxon>
        <taxon>Pucciniales</taxon>
        <taxon>Pucciniaceae</taxon>
        <taxon>Puccinia</taxon>
    </lineage>
</organism>
<comment type="caution">
    <text evidence="1">The sequence shown here is derived from an EMBL/GenBank/DDBJ whole genome shotgun (WGS) entry which is preliminary data.</text>
</comment>
<evidence type="ECO:0000313" key="1">
    <source>
        <dbReference type="EMBL" id="KNZ46134.1"/>
    </source>
</evidence>
<reference evidence="1 2" key="1">
    <citation type="submission" date="2015-08" db="EMBL/GenBank/DDBJ databases">
        <title>Next Generation Sequencing and Analysis of the Genome of Puccinia sorghi L Schw, the Causal Agent of Maize Common Rust.</title>
        <authorList>
            <person name="Rochi L."/>
            <person name="Burguener G."/>
            <person name="Darino M."/>
            <person name="Turjanski A."/>
            <person name="Kreff E."/>
            <person name="Dieguez M.J."/>
            <person name="Sacco F."/>
        </authorList>
    </citation>
    <scope>NUCLEOTIDE SEQUENCE [LARGE SCALE GENOMIC DNA]</scope>
    <source>
        <strain evidence="1 2">RO10H11247</strain>
    </source>
</reference>
<protein>
    <recommendedName>
        <fullName evidence="3">Reverse transcriptase Ty1/copia-type domain-containing protein</fullName>
    </recommendedName>
</protein>
<accession>A0A0L6UC38</accession>
<dbReference type="AlphaFoldDB" id="A0A0L6UC38"/>
<evidence type="ECO:0008006" key="3">
    <source>
        <dbReference type="Google" id="ProtNLM"/>
    </source>
</evidence>